<gene>
    <name evidence="3" type="ORF">IMSHALPRED_004050</name>
</gene>
<feature type="domain" description="Transcription factor TFIIB cyclin-like" evidence="2">
    <location>
        <begin position="45"/>
        <end position="122"/>
    </location>
</feature>
<evidence type="ECO:0000313" key="3">
    <source>
        <dbReference type="EMBL" id="CAF9906019.1"/>
    </source>
</evidence>
<dbReference type="AlphaFoldDB" id="A0A8H3EGC9"/>
<dbReference type="InterPro" id="IPR036915">
    <property type="entry name" value="Cyclin-like_sf"/>
</dbReference>
<dbReference type="Pfam" id="PF00382">
    <property type="entry name" value="TFIIB"/>
    <property type="match status" value="1"/>
</dbReference>
<feature type="compositionally biased region" description="Basic and acidic residues" evidence="1">
    <location>
        <begin position="11"/>
        <end position="22"/>
    </location>
</feature>
<dbReference type="InterPro" id="IPR013150">
    <property type="entry name" value="TFIIB_cyclin"/>
</dbReference>
<keyword evidence="4" id="KW-1185">Reference proteome</keyword>
<organism evidence="3 4">
    <name type="scientific">Imshaugia aleurites</name>
    <dbReference type="NCBI Taxonomy" id="172621"/>
    <lineage>
        <taxon>Eukaryota</taxon>
        <taxon>Fungi</taxon>
        <taxon>Dikarya</taxon>
        <taxon>Ascomycota</taxon>
        <taxon>Pezizomycotina</taxon>
        <taxon>Lecanoromycetes</taxon>
        <taxon>OSLEUM clade</taxon>
        <taxon>Lecanoromycetidae</taxon>
        <taxon>Lecanorales</taxon>
        <taxon>Lecanorineae</taxon>
        <taxon>Parmeliaceae</taxon>
        <taxon>Imshaugia</taxon>
    </lineage>
</organism>
<proteinExistence type="predicted"/>
<evidence type="ECO:0000256" key="1">
    <source>
        <dbReference type="SAM" id="MobiDB-lite"/>
    </source>
</evidence>
<reference evidence="3" key="1">
    <citation type="submission" date="2021-03" db="EMBL/GenBank/DDBJ databases">
        <authorList>
            <person name="Tagirdzhanova G."/>
        </authorList>
    </citation>
    <scope>NUCLEOTIDE SEQUENCE</scope>
</reference>
<comment type="caution">
    <text evidence="3">The sequence shown here is derived from an EMBL/GenBank/DDBJ whole genome shotgun (WGS) entry which is preliminary data.</text>
</comment>
<feature type="region of interest" description="Disordered" evidence="1">
    <location>
        <begin position="1"/>
        <end position="22"/>
    </location>
</feature>
<accession>A0A8H3EGC9</accession>
<sequence>MPKLKHLLSTKSRDESQGRNEPDAAYLARMVRENATRQNFSALTFRFCYGLGLGLHTAELARIIAGNAGGYTSLDRYSELSLSAASVYMASHVCRVPRTLADIVGLIGVSADVVHTAYTKIFREQERLRDAEWRDIFGGSPNLSAAQIRRTLPFPPLAS</sequence>
<dbReference type="GO" id="GO:0017025">
    <property type="term" value="F:TBP-class protein binding"/>
    <property type="evidence" value="ECO:0007669"/>
    <property type="project" value="InterPro"/>
</dbReference>
<dbReference type="Gene3D" id="1.10.472.10">
    <property type="entry name" value="Cyclin-like"/>
    <property type="match status" value="1"/>
</dbReference>
<name>A0A8H3EGC9_9LECA</name>
<dbReference type="Proteomes" id="UP000664534">
    <property type="component" value="Unassembled WGS sequence"/>
</dbReference>
<evidence type="ECO:0000313" key="4">
    <source>
        <dbReference type="Proteomes" id="UP000664534"/>
    </source>
</evidence>
<dbReference type="OrthoDB" id="5344891at2759"/>
<dbReference type="EMBL" id="CAJPDT010000002">
    <property type="protein sequence ID" value="CAF9906019.1"/>
    <property type="molecule type" value="Genomic_DNA"/>
</dbReference>
<dbReference type="SUPFAM" id="SSF47954">
    <property type="entry name" value="Cyclin-like"/>
    <property type="match status" value="1"/>
</dbReference>
<evidence type="ECO:0000259" key="2">
    <source>
        <dbReference type="Pfam" id="PF00382"/>
    </source>
</evidence>
<protein>
    <recommendedName>
        <fullName evidence="2">Transcription factor TFIIB cyclin-like domain-containing protein</fullName>
    </recommendedName>
</protein>